<accession>A0A9D4JAT3</accession>
<proteinExistence type="predicted"/>
<dbReference type="Proteomes" id="UP000828390">
    <property type="component" value="Unassembled WGS sequence"/>
</dbReference>
<name>A0A9D4JAT3_DREPO</name>
<organism evidence="1 2">
    <name type="scientific">Dreissena polymorpha</name>
    <name type="common">Zebra mussel</name>
    <name type="synonym">Mytilus polymorpha</name>
    <dbReference type="NCBI Taxonomy" id="45954"/>
    <lineage>
        <taxon>Eukaryota</taxon>
        <taxon>Metazoa</taxon>
        <taxon>Spiralia</taxon>
        <taxon>Lophotrochozoa</taxon>
        <taxon>Mollusca</taxon>
        <taxon>Bivalvia</taxon>
        <taxon>Autobranchia</taxon>
        <taxon>Heteroconchia</taxon>
        <taxon>Euheterodonta</taxon>
        <taxon>Imparidentia</taxon>
        <taxon>Neoheterodontei</taxon>
        <taxon>Myida</taxon>
        <taxon>Dreissenoidea</taxon>
        <taxon>Dreissenidae</taxon>
        <taxon>Dreissena</taxon>
    </lineage>
</organism>
<evidence type="ECO:0000313" key="2">
    <source>
        <dbReference type="Proteomes" id="UP000828390"/>
    </source>
</evidence>
<protein>
    <submittedName>
        <fullName evidence="1">Uncharacterized protein</fullName>
    </submittedName>
</protein>
<evidence type="ECO:0000313" key="1">
    <source>
        <dbReference type="EMBL" id="KAH3806241.1"/>
    </source>
</evidence>
<dbReference type="EMBL" id="JAIWYP010000006">
    <property type="protein sequence ID" value="KAH3806241.1"/>
    <property type="molecule type" value="Genomic_DNA"/>
</dbReference>
<reference evidence="1" key="1">
    <citation type="journal article" date="2019" name="bioRxiv">
        <title>The Genome of the Zebra Mussel, Dreissena polymorpha: A Resource for Invasive Species Research.</title>
        <authorList>
            <person name="McCartney M.A."/>
            <person name="Auch B."/>
            <person name="Kono T."/>
            <person name="Mallez S."/>
            <person name="Zhang Y."/>
            <person name="Obille A."/>
            <person name="Becker A."/>
            <person name="Abrahante J.E."/>
            <person name="Garbe J."/>
            <person name="Badalamenti J.P."/>
            <person name="Herman A."/>
            <person name="Mangelson H."/>
            <person name="Liachko I."/>
            <person name="Sullivan S."/>
            <person name="Sone E.D."/>
            <person name="Koren S."/>
            <person name="Silverstein K.A.T."/>
            <person name="Beckman K.B."/>
            <person name="Gohl D.M."/>
        </authorList>
    </citation>
    <scope>NUCLEOTIDE SEQUENCE</scope>
    <source>
        <strain evidence="1">Duluth1</strain>
        <tissue evidence="1">Whole animal</tissue>
    </source>
</reference>
<dbReference type="AlphaFoldDB" id="A0A9D4JAT3"/>
<keyword evidence="2" id="KW-1185">Reference proteome</keyword>
<gene>
    <name evidence="1" type="ORF">DPMN_134560</name>
</gene>
<reference evidence="1" key="2">
    <citation type="submission" date="2020-11" db="EMBL/GenBank/DDBJ databases">
        <authorList>
            <person name="McCartney M.A."/>
            <person name="Auch B."/>
            <person name="Kono T."/>
            <person name="Mallez S."/>
            <person name="Becker A."/>
            <person name="Gohl D.M."/>
            <person name="Silverstein K.A.T."/>
            <person name="Koren S."/>
            <person name="Bechman K.B."/>
            <person name="Herman A."/>
            <person name="Abrahante J.E."/>
            <person name="Garbe J."/>
        </authorList>
    </citation>
    <scope>NUCLEOTIDE SEQUENCE</scope>
    <source>
        <strain evidence="1">Duluth1</strain>
        <tissue evidence="1">Whole animal</tissue>
    </source>
</reference>
<sequence>MDNYSKAKAEQTYFAIRGRKVKRVDAASVIEVVIDLLRTDAADLLRVYARLIQTQRRCADRCRVPRRYAASTHDSAATY</sequence>
<comment type="caution">
    <text evidence="1">The sequence shown here is derived from an EMBL/GenBank/DDBJ whole genome shotgun (WGS) entry which is preliminary data.</text>
</comment>